<reference evidence="2 3" key="1">
    <citation type="submission" date="2019-02" db="EMBL/GenBank/DDBJ databases">
        <title>Genomic Encyclopedia of Type Strains, Phase IV (KMG-IV): sequencing the most valuable type-strain genomes for metagenomic binning, comparative biology and taxonomic classification.</title>
        <authorList>
            <person name="Goeker M."/>
        </authorList>
    </citation>
    <scope>NUCLEOTIDE SEQUENCE [LARGE SCALE GENOMIC DNA]</scope>
    <source>
        <strain evidence="2 3">DSM 105135</strain>
    </source>
</reference>
<name>A0A4Q7Z3Y0_9GAMM</name>
<evidence type="ECO:0000313" key="3">
    <source>
        <dbReference type="Proteomes" id="UP000292423"/>
    </source>
</evidence>
<dbReference type="Pfam" id="PF05816">
    <property type="entry name" value="TelA"/>
    <property type="match status" value="1"/>
</dbReference>
<dbReference type="InterPro" id="IPR008863">
    <property type="entry name" value="Toxic_anion-R_TelA"/>
</dbReference>
<dbReference type="AlphaFoldDB" id="A0A4Q7Z3Y0"/>
<accession>A0A4Q7Z3Y0</accession>
<comment type="caution">
    <text evidence="2">The sequence shown here is derived from an EMBL/GenBank/DDBJ whole genome shotgun (WGS) entry which is preliminary data.</text>
</comment>
<dbReference type="EMBL" id="SHKX01000012">
    <property type="protein sequence ID" value="RZU45010.1"/>
    <property type="molecule type" value="Genomic_DNA"/>
</dbReference>
<gene>
    <name evidence="2" type="ORF">EV700_1817</name>
</gene>
<keyword evidence="3" id="KW-1185">Reference proteome</keyword>
<organism evidence="2 3">
    <name type="scientific">Fluviicoccus keumensis</name>
    <dbReference type="NCBI Taxonomy" id="1435465"/>
    <lineage>
        <taxon>Bacteria</taxon>
        <taxon>Pseudomonadati</taxon>
        <taxon>Pseudomonadota</taxon>
        <taxon>Gammaproteobacteria</taxon>
        <taxon>Moraxellales</taxon>
        <taxon>Moraxellaceae</taxon>
        <taxon>Fluviicoccus</taxon>
    </lineage>
</organism>
<sequence>MVKTFHELNSGKPDPEPAAPAPGSSLFASLEARKLGQTTTAVPPVQPENAAPPKPVFRPAVHAEVTAEQRAGVEAAVRELNLDDFIFADAEISRILLLQDSIRLDDPTYVGEFGGDLSLFSDNILNRLAEISQSQYPAQIRHYLGAILQLTRKVNLDALRENTGGGFLRSLFTRGVSDREGFRQLEHEITAIAASCLERLALLKKAQQAFVDLLEKNELQFRAITTQMVAGQLCAARERRQLEQENPVEGDFFARQQHQDRLDALARFERRLHNLSLLRHTVLLRMSQLRLEQKNTHSLIDQTHETITLVIPAWRQQVMALFSASAGDSQAELYSRLESTQLALQERLQAINADKDIP</sequence>
<dbReference type="RefSeq" id="WP_130412945.1">
    <property type="nucleotide sequence ID" value="NZ_SHKX01000012.1"/>
</dbReference>
<evidence type="ECO:0000256" key="1">
    <source>
        <dbReference type="SAM" id="MobiDB-lite"/>
    </source>
</evidence>
<dbReference type="OrthoDB" id="9553509at2"/>
<proteinExistence type="predicted"/>
<dbReference type="Proteomes" id="UP000292423">
    <property type="component" value="Unassembled WGS sequence"/>
</dbReference>
<protein>
    <submittedName>
        <fullName evidence="2">Toxic anion resistance protein TelA</fullName>
    </submittedName>
</protein>
<evidence type="ECO:0000313" key="2">
    <source>
        <dbReference type="EMBL" id="RZU45010.1"/>
    </source>
</evidence>
<feature type="region of interest" description="Disordered" evidence="1">
    <location>
        <begin position="1"/>
        <end position="24"/>
    </location>
</feature>